<dbReference type="InterPro" id="IPR001789">
    <property type="entry name" value="Sig_transdc_resp-reg_receiver"/>
</dbReference>
<dbReference type="Gene3D" id="3.40.50.2300">
    <property type="match status" value="2"/>
</dbReference>
<dbReference type="Proteomes" id="UP000286482">
    <property type="component" value="Unassembled WGS sequence"/>
</dbReference>
<dbReference type="InterPro" id="IPR003661">
    <property type="entry name" value="HisK_dim/P_dom"/>
</dbReference>
<keyword evidence="3 4" id="KW-0597">Phosphoprotein</keyword>
<organism evidence="7 8">
    <name type="scientific">Alginatibacterium sediminis</name>
    <dbReference type="NCBI Taxonomy" id="2164068"/>
    <lineage>
        <taxon>Bacteria</taxon>
        <taxon>Pseudomonadati</taxon>
        <taxon>Pseudomonadota</taxon>
        <taxon>Gammaproteobacteria</taxon>
        <taxon>Alteromonadales</taxon>
        <taxon>Alteromonadaceae</taxon>
        <taxon>Alginatibacterium</taxon>
    </lineage>
</organism>
<dbReference type="Pfam" id="PF00072">
    <property type="entry name" value="Response_reg"/>
    <property type="match status" value="2"/>
</dbReference>
<feature type="domain" description="Histidine kinase" evidence="5">
    <location>
        <begin position="304"/>
        <end position="519"/>
    </location>
</feature>
<evidence type="ECO:0000259" key="6">
    <source>
        <dbReference type="PROSITE" id="PS50110"/>
    </source>
</evidence>
<feature type="modified residue" description="4-aspartylphosphate" evidence="4">
    <location>
        <position position="57"/>
    </location>
</feature>
<accession>A0A420E5B5</accession>
<protein>
    <recommendedName>
        <fullName evidence="2">histidine kinase</fullName>
        <ecNumber evidence="2">2.7.13.3</ecNumber>
    </recommendedName>
</protein>
<dbReference type="RefSeq" id="WP_120356773.1">
    <property type="nucleotide sequence ID" value="NZ_RAQO01000013.1"/>
</dbReference>
<dbReference type="PANTHER" id="PTHR43547">
    <property type="entry name" value="TWO-COMPONENT HISTIDINE KINASE"/>
    <property type="match status" value="1"/>
</dbReference>
<evidence type="ECO:0000313" key="7">
    <source>
        <dbReference type="EMBL" id="RKF12766.1"/>
    </source>
</evidence>
<evidence type="ECO:0000259" key="5">
    <source>
        <dbReference type="PROSITE" id="PS50109"/>
    </source>
</evidence>
<dbReference type="InterPro" id="IPR036097">
    <property type="entry name" value="HisK_dim/P_sf"/>
</dbReference>
<dbReference type="PANTHER" id="PTHR43547:SF2">
    <property type="entry name" value="HYBRID SIGNAL TRANSDUCTION HISTIDINE KINASE C"/>
    <property type="match status" value="1"/>
</dbReference>
<dbReference type="SMART" id="SM00448">
    <property type="entry name" value="REC"/>
    <property type="match status" value="2"/>
</dbReference>
<dbReference type="Gene3D" id="1.10.287.130">
    <property type="match status" value="1"/>
</dbReference>
<dbReference type="SUPFAM" id="SSF55874">
    <property type="entry name" value="ATPase domain of HSP90 chaperone/DNA topoisomerase II/histidine kinase"/>
    <property type="match status" value="1"/>
</dbReference>
<dbReference type="AlphaFoldDB" id="A0A420E5B5"/>
<dbReference type="InterPro" id="IPR036890">
    <property type="entry name" value="HATPase_C_sf"/>
</dbReference>
<evidence type="ECO:0000256" key="2">
    <source>
        <dbReference type="ARBA" id="ARBA00012438"/>
    </source>
</evidence>
<dbReference type="Gene3D" id="3.30.565.10">
    <property type="entry name" value="Histidine kinase-like ATPase, C-terminal domain"/>
    <property type="match status" value="1"/>
</dbReference>
<name>A0A420E5B5_9ALTE</name>
<dbReference type="OrthoDB" id="8874570at2"/>
<feature type="domain" description="Response regulatory" evidence="6">
    <location>
        <begin position="7"/>
        <end position="124"/>
    </location>
</feature>
<gene>
    <name evidence="7" type="ORF">DBZ36_20060</name>
</gene>
<keyword evidence="7" id="KW-0418">Kinase</keyword>
<reference evidence="7 8" key="1">
    <citation type="submission" date="2018-09" db="EMBL/GenBank/DDBJ databases">
        <authorList>
            <person name="Wang Z."/>
        </authorList>
    </citation>
    <scope>NUCLEOTIDE SEQUENCE [LARGE SCALE GENOMIC DNA]</scope>
    <source>
        <strain evidence="7 8">ALS 81</strain>
    </source>
</reference>
<evidence type="ECO:0000256" key="4">
    <source>
        <dbReference type="PROSITE-ProRule" id="PRU00169"/>
    </source>
</evidence>
<dbReference type="PROSITE" id="PS50109">
    <property type="entry name" value="HIS_KIN"/>
    <property type="match status" value="1"/>
</dbReference>
<keyword evidence="8" id="KW-1185">Reference proteome</keyword>
<keyword evidence="7" id="KW-0808">Transferase</keyword>
<dbReference type="InterPro" id="IPR005467">
    <property type="entry name" value="His_kinase_dom"/>
</dbReference>
<dbReference type="EC" id="2.7.13.3" evidence="2"/>
<dbReference type="SMART" id="SM00388">
    <property type="entry name" value="HisKA"/>
    <property type="match status" value="1"/>
</dbReference>
<dbReference type="GO" id="GO:0000155">
    <property type="term" value="F:phosphorelay sensor kinase activity"/>
    <property type="evidence" value="ECO:0007669"/>
    <property type="project" value="InterPro"/>
</dbReference>
<proteinExistence type="predicted"/>
<dbReference type="InterPro" id="IPR003594">
    <property type="entry name" value="HATPase_dom"/>
</dbReference>
<feature type="modified residue" description="4-aspartylphosphate" evidence="4">
    <location>
        <position position="208"/>
    </location>
</feature>
<evidence type="ECO:0000256" key="1">
    <source>
        <dbReference type="ARBA" id="ARBA00000085"/>
    </source>
</evidence>
<comment type="caution">
    <text evidence="7">The sequence shown here is derived from an EMBL/GenBank/DDBJ whole genome shotgun (WGS) entry which is preliminary data.</text>
</comment>
<dbReference type="Pfam" id="PF02518">
    <property type="entry name" value="HATPase_c"/>
    <property type="match status" value="1"/>
</dbReference>
<evidence type="ECO:0000256" key="3">
    <source>
        <dbReference type="ARBA" id="ARBA00022553"/>
    </source>
</evidence>
<comment type="catalytic activity">
    <reaction evidence="1">
        <text>ATP + protein L-histidine = ADP + protein N-phospho-L-histidine.</text>
        <dbReference type="EC" id="2.7.13.3"/>
    </reaction>
</comment>
<dbReference type="SUPFAM" id="SSF47384">
    <property type="entry name" value="Homodimeric domain of signal transducing histidine kinase"/>
    <property type="match status" value="1"/>
</dbReference>
<dbReference type="PROSITE" id="PS50110">
    <property type="entry name" value="RESPONSE_REGULATORY"/>
    <property type="match status" value="2"/>
</dbReference>
<dbReference type="InterPro" id="IPR011006">
    <property type="entry name" value="CheY-like_superfamily"/>
</dbReference>
<dbReference type="SMART" id="SM00387">
    <property type="entry name" value="HATPase_c"/>
    <property type="match status" value="1"/>
</dbReference>
<dbReference type="CDD" id="cd00082">
    <property type="entry name" value="HisKA"/>
    <property type="match status" value="1"/>
</dbReference>
<dbReference type="EMBL" id="RAQO01000013">
    <property type="protein sequence ID" value="RKF12766.1"/>
    <property type="molecule type" value="Genomic_DNA"/>
</dbReference>
<feature type="domain" description="Response regulatory" evidence="6">
    <location>
        <begin position="159"/>
        <end position="275"/>
    </location>
</feature>
<evidence type="ECO:0000313" key="8">
    <source>
        <dbReference type="Proteomes" id="UP000286482"/>
    </source>
</evidence>
<sequence length="519" mass="58019">MELKYATVLIVDDMEAMRKINISNLRGFGVGMILEADNGQAALNHMKQRKVDLILSDWSMPVMDGLELLSQIRKNPAWEDIPFVMVTAESERSRVAYAVRSGVSDLLIKPFTLGRLKERVVAALNGEIRNRVKSKELELEKDVRISPNTSSLGSTTQRSVLIVDDVADNLTLLAGLLKKDYRILLAKDGLRALSLCQSETPPDLVLLDVMMPGMDGFEVLKRMREHPASEQIPVIFVSALGDVESQSRGLGGGAVDYITKPVQPELLKLRVKNLMQDVRMRQNLQDDYQQMLENQKLKDDVEQILHHDLKGPMAGIFSLAEQLLANPRLPSAVRDSLEMIEDLSTRSLDMVNNTAELYKIESGSYTLKPEKFSLLKLLERLLKTLDSTYKSKGLQFEIKNLAGEHSKVECYGDESLSQSALFNLFKNACEASPVGGKITARLDIKVDHIEFGIYNSGVVPEDIRDKFWRKYVSSGKNQGTGLGTYSAKLMIEAQKGQIEMQTDDSSDLTRILISLPFVI</sequence>
<dbReference type="SUPFAM" id="SSF52172">
    <property type="entry name" value="CheY-like"/>
    <property type="match status" value="2"/>
</dbReference>